<feature type="domain" description="Glycoside hydrolase 131 catalytic N-terminal" evidence="2">
    <location>
        <begin position="8"/>
        <end position="236"/>
    </location>
</feature>
<accession>A0A8H6IZL9</accession>
<dbReference type="Gene3D" id="2.60.120.1160">
    <property type="match status" value="1"/>
</dbReference>
<proteinExistence type="predicted"/>
<evidence type="ECO:0000259" key="2">
    <source>
        <dbReference type="Pfam" id="PF18271"/>
    </source>
</evidence>
<dbReference type="PANTHER" id="PTHR34612:SF4">
    <property type="entry name" value="GLYCOSIDE HYDROLASE 131 CATALYTIC N-TERMINAL DOMAIN-CONTAINING PROTEIN"/>
    <property type="match status" value="1"/>
</dbReference>
<evidence type="ECO:0000256" key="1">
    <source>
        <dbReference type="SAM" id="MobiDB-lite"/>
    </source>
</evidence>
<organism evidence="3 4">
    <name type="scientific">Colletotrichum sojae</name>
    <dbReference type="NCBI Taxonomy" id="2175907"/>
    <lineage>
        <taxon>Eukaryota</taxon>
        <taxon>Fungi</taxon>
        <taxon>Dikarya</taxon>
        <taxon>Ascomycota</taxon>
        <taxon>Pezizomycotina</taxon>
        <taxon>Sordariomycetes</taxon>
        <taxon>Hypocreomycetidae</taxon>
        <taxon>Glomerellales</taxon>
        <taxon>Glomerellaceae</taxon>
        <taxon>Colletotrichum</taxon>
        <taxon>Colletotrichum orchidearum species complex</taxon>
    </lineage>
</organism>
<dbReference type="Pfam" id="PF18271">
    <property type="entry name" value="GH131_N"/>
    <property type="match status" value="1"/>
</dbReference>
<sequence>MHSSAEPVDFDTPDGGGWNPFNPDYVKGQGLLWSDIVLLPETDTPSRFDREADTRPPEVTISDASIFMNQRGFRRAGLQFREDANDGSPASTGVKTLHFSNVWHETAAYDANQFNFQVGTIIGQESLPEDTFKLLDRNNQQVWSTPVATDGSWQNFALTLDFNQNTIQVWYSAGDAPLEKHGDAIWANLAGNGQHQIGMLKKPTGTSDVANSGYQSSNLNEGQIYGGIFIEDSADGCVST</sequence>
<protein>
    <recommendedName>
        <fullName evidence="2">Glycoside hydrolase 131 catalytic N-terminal domain-containing protein</fullName>
    </recommendedName>
</protein>
<evidence type="ECO:0000313" key="3">
    <source>
        <dbReference type="EMBL" id="KAF6803593.1"/>
    </source>
</evidence>
<dbReference type="Proteomes" id="UP000652219">
    <property type="component" value="Unassembled WGS sequence"/>
</dbReference>
<name>A0A8H6IZL9_9PEZI</name>
<gene>
    <name evidence="3" type="ORF">CSOJ01_10781</name>
</gene>
<feature type="region of interest" description="Disordered" evidence="1">
    <location>
        <begin position="1"/>
        <end position="21"/>
    </location>
</feature>
<evidence type="ECO:0000313" key="4">
    <source>
        <dbReference type="Proteomes" id="UP000652219"/>
    </source>
</evidence>
<reference evidence="3 4" key="1">
    <citation type="journal article" date="2020" name="Phytopathology">
        <title>Genome Sequence Resources of Colletotrichum truncatum, C. plurivorum, C. musicola, and C. sojae: Four Species Pathogenic to Soybean (Glycine max).</title>
        <authorList>
            <person name="Rogerio F."/>
            <person name="Boufleur T.R."/>
            <person name="Ciampi-Guillardi M."/>
            <person name="Sukno S.A."/>
            <person name="Thon M.R."/>
            <person name="Massola Junior N.S."/>
            <person name="Baroncelli R."/>
        </authorList>
    </citation>
    <scope>NUCLEOTIDE SEQUENCE [LARGE SCALE GENOMIC DNA]</scope>
    <source>
        <strain evidence="3 4">LFN0009</strain>
    </source>
</reference>
<keyword evidence="4" id="KW-1185">Reference proteome</keyword>
<dbReference type="EMBL" id="WIGN01000233">
    <property type="protein sequence ID" value="KAF6803593.1"/>
    <property type="molecule type" value="Genomic_DNA"/>
</dbReference>
<dbReference type="InterPro" id="IPR041524">
    <property type="entry name" value="GH131_N"/>
</dbReference>
<dbReference type="PANTHER" id="PTHR34612">
    <property type="entry name" value="GH131_N DOMAIN-CONTAINING PROTEIN"/>
    <property type="match status" value="1"/>
</dbReference>
<dbReference type="AlphaFoldDB" id="A0A8H6IZL9"/>
<comment type="caution">
    <text evidence="3">The sequence shown here is derived from an EMBL/GenBank/DDBJ whole genome shotgun (WGS) entry which is preliminary data.</text>
</comment>